<evidence type="ECO:0000313" key="7">
    <source>
        <dbReference type="Proteomes" id="UP001311232"/>
    </source>
</evidence>
<evidence type="ECO:0000256" key="1">
    <source>
        <dbReference type="ARBA" id="ARBA00022737"/>
    </source>
</evidence>
<keyword evidence="7" id="KW-1185">Reference proteome</keyword>
<feature type="region of interest" description="Disordered" evidence="4">
    <location>
        <begin position="260"/>
        <end position="280"/>
    </location>
</feature>
<feature type="domain" description="CUB" evidence="5">
    <location>
        <begin position="126"/>
        <end position="249"/>
    </location>
</feature>
<reference evidence="6 7" key="1">
    <citation type="submission" date="2021-06" db="EMBL/GenBank/DDBJ databases">
        <authorList>
            <person name="Palmer J.M."/>
        </authorList>
    </citation>
    <scope>NUCLEOTIDE SEQUENCE [LARGE SCALE GENOMIC DNA]</scope>
    <source>
        <strain evidence="6 7">MEX-2019</strain>
        <tissue evidence="6">Muscle</tissue>
    </source>
</reference>
<keyword evidence="2" id="KW-1015">Disulfide bond</keyword>
<keyword evidence="1" id="KW-0677">Repeat</keyword>
<dbReference type="InterPro" id="IPR035914">
    <property type="entry name" value="Sperma_CUB_dom_sf"/>
</dbReference>
<dbReference type="SMART" id="SM00042">
    <property type="entry name" value="CUB"/>
    <property type="match status" value="2"/>
</dbReference>
<evidence type="ECO:0000313" key="6">
    <source>
        <dbReference type="EMBL" id="KAK5608458.1"/>
    </source>
</evidence>
<protein>
    <recommendedName>
        <fullName evidence="5">CUB domain-containing protein</fullName>
    </recommendedName>
</protein>
<feature type="domain" description="CUB" evidence="5">
    <location>
        <begin position="5"/>
        <end position="115"/>
    </location>
</feature>
<evidence type="ECO:0000259" key="5">
    <source>
        <dbReference type="PROSITE" id="PS01180"/>
    </source>
</evidence>
<dbReference type="FunFam" id="2.60.120.290:FF:000005">
    <property type="entry name" value="Procollagen C-endopeptidase enhancer 1"/>
    <property type="match status" value="2"/>
</dbReference>
<dbReference type="AlphaFoldDB" id="A0AAV9RHM3"/>
<evidence type="ECO:0000256" key="4">
    <source>
        <dbReference type="SAM" id="MobiDB-lite"/>
    </source>
</evidence>
<evidence type="ECO:0000256" key="3">
    <source>
        <dbReference type="PROSITE-ProRule" id="PRU00059"/>
    </source>
</evidence>
<dbReference type="PANTHER" id="PTHR24251">
    <property type="entry name" value="OVOCHYMASE-RELATED"/>
    <property type="match status" value="1"/>
</dbReference>
<dbReference type="InterPro" id="IPR000859">
    <property type="entry name" value="CUB_dom"/>
</dbReference>
<evidence type="ECO:0000256" key="2">
    <source>
        <dbReference type="ARBA" id="ARBA00023157"/>
    </source>
</evidence>
<feature type="compositionally biased region" description="Low complexity" evidence="4">
    <location>
        <begin position="260"/>
        <end position="269"/>
    </location>
</feature>
<sequence length="347" mass="37206">PHSGCGGPQELTGESGTFVSWNYPSSYDNGKSCTWSITVDPDKVIHLWFVEFALEENQLCTADFVTLRDTLGTIGKYCGYNKPKPLVTLSNHVMVYFDTNDRKTDQGFKAHYKAVTPDFASQIAGAGGFLQGDQGNLMTPGFPGQSYPNGALYQAAGLLLAICLSRRGISEGIIERVRLTFTTFDLVPDVCGDFVQIYDGHKAGSSLIGTFCGGSVPKPVESSGNTMVVRFKSDNSLTSKGFQATYTKSSLPPVAIPTTTTAPATTSIKTPPPLTTSGSGGPVIIEGRKGIIQSTGFPNSYPAYSNNSWKISVSKGFLVKLHITDLAITGETGQCKEDKLILSLRRL</sequence>
<organism evidence="6 7">
    <name type="scientific">Crenichthys baileyi</name>
    <name type="common">White River springfish</name>
    <dbReference type="NCBI Taxonomy" id="28760"/>
    <lineage>
        <taxon>Eukaryota</taxon>
        <taxon>Metazoa</taxon>
        <taxon>Chordata</taxon>
        <taxon>Craniata</taxon>
        <taxon>Vertebrata</taxon>
        <taxon>Euteleostomi</taxon>
        <taxon>Actinopterygii</taxon>
        <taxon>Neopterygii</taxon>
        <taxon>Teleostei</taxon>
        <taxon>Neoteleostei</taxon>
        <taxon>Acanthomorphata</taxon>
        <taxon>Ovalentaria</taxon>
        <taxon>Atherinomorphae</taxon>
        <taxon>Cyprinodontiformes</taxon>
        <taxon>Goodeidae</taxon>
        <taxon>Crenichthys</taxon>
    </lineage>
</organism>
<gene>
    <name evidence="6" type="ORF">CRENBAI_025007</name>
</gene>
<name>A0AAV9RHM3_9TELE</name>
<dbReference type="CDD" id="cd00041">
    <property type="entry name" value="CUB"/>
    <property type="match status" value="2"/>
</dbReference>
<dbReference type="Pfam" id="PF00431">
    <property type="entry name" value="CUB"/>
    <property type="match status" value="3"/>
</dbReference>
<accession>A0AAV9RHM3</accession>
<comment type="caution">
    <text evidence="3">Lacks conserved residue(s) required for the propagation of feature annotation.</text>
</comment>
<dbReference type="Gene3D" id="2.60.120.290">
    <property type="entry name" value="Spermadhesin, CUB domain"/>
    <property type="match status" value="3"/>
</dbReference>
<feature type="domain" description="CUB" evidence="5">
    <location>
        <begin position="279"/>
        <end position="347"/>
    </location>
</feature>
<dbReference type="PANTHER" id="PTHR24251:SF37">
    <property type="entry name" value="CUB DOMAIN-CONTAINING PROTEIN"/>
    <property type="match status" value="1"/>
</dbReference>
<dbReference type="EMBL" id="JAHHUM010001808">
    <property type="protein sequence ID" value="KAK5608458.1"/>
    <property type="molecule type" value="Genomic_DNA"/>
</dbReference>
<proteinExistence type="predicted"/>
<comment type="caution">
    <text evidence="6">The sequence shown here is derived from an EMBL/GenBank/DDBJ whole genome shotgun (WGS) entry which is preliminary data.</text>
</comment>
<dbReference type="SUPFAM" id="SSF49854">
    <property type="entry name" value="Spermadhesin, CUB domain"/>
    <property type="match status" value="3"/>
</dbReference>
<feature type="non-terminal residue" evidence="6">
    <location>
        <position position="1"/>
    </location>
</feature>
<dbReference type="Proteomes" id="UP001311232">
    <property type="component" value="Unassembled WGS sequence"/>
</dbReference>
<dbReference type="PROSITE" id="PS01180">
    <property type="entry name" value="CUB"/>
    <property type="match status" value="3"/>
</dbReference>